<dbReference type="PANTHER" id="PTHR38479">
    <property type="entry name" value="LMO0824 PROTEIN"/>
    <property type="match status" value="1"/>
</dbReference>
<name>A0A562TCM7_CHIJA</name>
<evidence type="ECO:0000313" key="1">
    <source>
        <dbReference type="EMBL" id="TWI91317.1"/>
    </source>
</evidence>
<organism evidence="1 2">
    <name type="scientific">Chitinophaga japonensis</name>
    <name type="common">Flexibacter japonensis</name>
    <dbReference type="NCBI Taxonomy" id="104662"/>
    <lineage>
        <taxon>Bacteria</taxon>
        <taxon>Pseudomonadati</taxon>
        <taxon>Bacteroidota</taxon>
        <taxon>Chitinophagia</taxon>
        <taxon>Chitinophagales</taxon>
        <taxon>Chitinophagaceae</taxon>
        <taxon>Chitinophaga</taxon>
    </lineage>
</organism>
<dbReference type="PANTHER" id="PTHR38479:SF2">
    <property type="entry name" value="WINGED HELIX DNA-BINDING DOMAIN-CONTAINING PROTEIN"/>
    <property type="match status" value="1"/>
</dbReference>
<evidence type="ECO:0000313" key="2">
    <source>
        <dbReference type="Proteomes" id="UP000316778"/>
    </source>
</evidence>
<dbReference type="GO" id="GO:0003677">
    <property type="term" value="F:DNA binding"/>
    <property type="evidence" value="ECO:0007669"/>
    <property type="project" value="UniProtKB-KW"/>
</dbReference>
<dbReference type="EMBL" id="VLLG01000002">
    <property type="protein sequence ID" value="TWI91317.1"/>
    <property type="molecule type" value="Genomic_DNA"/>
</dbReference>
<keyword evidence="2" id="KW-1185">Reference proteome</keyword>
<dbReference type="RefSeq" id="WP_145710470.1">
    <property type="nucleotide sequence ID" value="NZ_BAAAFY010000001.1"/>
</dbReference>
<reference evidence="1 2" key="1">
    <citation type="journal article" date="2013" name="Stand. Genomic Sci.">
        <title>Genomic Encyclopedia of Type Strains, Phase I: The one thousand microbial genomes (KMG-I) project.</title>
        <authorList>
            <person name="Kyrpides N.C."/>
            <person name="Woyke T."/>
            <person name="Eisen J.A."/>
            <person name="Garrity G."/>
            <person name="Lilburn T.G."/>
            <person name="Beck B.J."/>
            <person name="Whitman W.B."/>
            <person name="Hugenholtz P."/>
            <person name="Klenk H.P."/>
        </authorList>
    </citation>
    <scope>NUCLEOTIDE SEQUENCE [LARGE SCALE GENOMIC DNA]</scope>
    <source>
        <strain evidence="1 2">DSM 13484</strain>
    </source>
</reference>
<comment type="caution">
    <text evidence="1">The sequence shown here is derived from an EMBL/GenBank/DDBJ whole genome shotgun (WGS) entry which is preliminary data.</text>
</comment>
<accession>A0A562TCM7</accession>
<dbReference type="Proteomes" id="UP000316778">
    <property type="component" value="Unassembled WGS sequence"/>
</dbReference>
<protein>
    <submittedName>
        <fullName evidence="1">Winged helix DNA-binding protein</fullName>
    </submittedName>
</protein>
<keyword evidence="1" id="KW-0238">DNA-binding</keyword>
<gene>
    <name evidence="1" type="ORF">LX66_0685</name>
</gene>
<proteinExistence type="predicted"/>
<dbReference type="InterPro" id="IPR009351">
    <property type="entry name" value="AlkZ-like"/>
</dbReference>
<dbReference type="OrthoDB" id="2210247at2"/>
<sequence>MTLTEIANIRLLSQRVTGPSCKNAREAVSWMGAMQAQDFAMCRWAAGARTSGATDRKITAALNKGDILRTHLLRPTWHLVAAADIHWLLALTAPRILAASKTRHRQLELTEALFQKSNKIIANMLAGGQHLPRETIMAELKKAKIAVDENRSSHLLFRAELDGILCSGAVKNGRQTYALLAERAPAPGAFNRDEALAMLAGRYFCSRGPATLQDFATWSYLSLTDARHGLEMARPGLTSATVDGDVYWFSRALALPDTYPPSVHLLPAFDEYIIGYRNRAAVLPAAQQRVITNNGIFRPVVVINGQVAGLWKRALKDDKVMVTVELFAPGSRAPKKAIARAADRLGAFLGGEAVVSYGQA</sequence>
<dbReference type="Pfam" id="PF06224">
    <property type="entry name" value="AlkZ-like"/>
    <property type="match status" value="1"/>
</dbReference>
<dbReference type="AlphaFoldDB" id="A0A562TCM7"/>